<dbReference type="InterPro" id="IPR027417">
    <property type="entry name" value="P-loop_NTPase"/>
</dbReference>
<dbReference type="InterPro" id="IPR002716">
    <property type="entry name" value="PIN_dom"/>
</dbReference>
<dbReference type="EMBL" id="AGIP01000004">
    <property type="protein sequence ID" value="EHB65130.1"/>
    <property type="molecule type" value="Genomic_DNA"/>
</dbReference>
<evidence type="ECO:0000256" key="3">
    <source>
        <dbReference type="ARBA" id="ARBA00046345"/>
    </source>
</evidence>
<dbReference type="FunFam" id="3.40.50.1010:FF:000007">
    <property type="entry name" value="PhoH family protein"/>
    <property type="match status" value="1"/>
</dbReference>
<dbReference type="STRING" id="743719.PaelaDRAFT_2272"/>
<organism evidence="5 6">
    <name type="scientific">Paenibacillus lactis 154</name>
    <dbReference type="NCBI Taxonomy" id="743719"/>
    <lineage>
        <taxon>Bacteria</taxon>
        <taxon>Bacillati</taxon>
        <taxon>Bacillota</taxon>
        <taxon>Bacilli</taxon>
        <taxon>Bacillales</taxon>
        <taxon>Paenibacillaceae</taxon>
        <taxon>Paenibacillus</taxon>
    </lineage>
</organism>
<sequence length="463" mass="52233">MSGTKWFNVYLMMKKQWRDKMSKIFVLDTNVLLHDPQSIYAFEEHEVIIPAVVLEEIDSKKRNADEIGRNARTVSRLLDGLRERGHLHDGVLLENGGTLKVELNHRSFVKVQELFSEATNDNRILAVALNYKLEEEPKEDGKAVVLVSKDVLVRIKADVLGLTTQDYLSDRTADPSELFPGYSTIKVHPSVIDEFYSYRYLPIKPLQLPYLLYPHEFVILKDEMGSAKSALLRVNEDATRLEPLHLSNEPVWGISARNAQQRMAIELLLNDDIPLVTITGKAGTGKTLLALAAGLSKVEDEHRYKKLLIARPVVPMGKDIGYLPGEKEDKLRPWMQPIYDNLEFLFDTKKSGDIDKILMGLGSIQVEALTYIRGRSIPGQFIIVDEAQNLSRHEVKTIVSRAGEGSKVILMGDPEQIDHPYLDAVSNGLTYVVERFKQERLSGHITLTKGERSKLAQLAADLL</sequence>
<dbReference type="InterPro" id="IPR051451">
    <property type="entry name" value="PhoH2-like"/>
</dbReference>
<evidence type="ECO:0000256" key="1">
    <source>
        <dbReference type="ARBA" id="ARBA00022741"/>
    </source>
</evidence>
<dbReference type="InterPro" id="IPR029060">
    <property type="entry name" value="PIN-like_dom_sf"/>
</dbReference>
<evidence type="ECO:0000313" key="5">
    <source>
        <dbReference type="EMBL" id="EHB65130.1"/>
    </source>
</evidence>
<dbReference type="SMART" id="SM00670">
    <property type="entry name" value="PINc"/>
    <property type="match status" value="1"/>
</dbReference>
<reference evidence="5 6" key="1">
    <citation type="submission" date="2011-09" db="EMBL/GenBank/DDBJ databases">
        <title>The draft genome of Paenibacillus lactis 154.</title>
        <authorList>
            <consortium name="US DOE Joint Genome Institute (JGI-PGF)"/>
            <person name="Lucas S."/>
            <person name="Han J."/>
            <person name="Lapidus A."/>
            <person name="Cheng J.-F."/>
            <person name="Goodwin L."/>
            <person name="Pitluck S."/>
            <person name="Peters L."/>
            <person name="Land M.L."/>
            <person name="Hauser L."/>
            <person name="Siebers A."/>
            <person name="Thelen M."/>
            <person name="Hugenholtz P."/>
            <person name="Allgaier M."/>
            <person name="Woyke T.J."/>
        </authorList>
    </citation>
    <scope>NUCLEOTIDE SEQUENCE [LARGE SCALE GENOMIC DNA]</scope>
    <source>
        <strain evidence="5 6">154</strain>
    </source>
</reference>
<dbReference type="PANTHER" id="PTHR30473:SF2">
    <property type="entry name" value="PIN DOMAIN-CONTAINING PROTEIN"/>
    <property type="match status" value="1"/>
</dbReference>
<proteinExistence type="inferred from homology"/>
<dbReference type="AlphaFoldDB" id="G4HE61"/>
<dbReference type="FunFam" id="3.40.50.300:FF:000013">
    <property type="entry name" value="PhoH family ATPase"/>
    <property type="match status" value="1"/>
</dbReference>
<dbReference type="SUPFAM" id="SSF88723">
    <property type="entry name" value="PIN domain-like"/>
    <property type="match status" value="1"/>
</dbReference>
<name>G4HE61_9BACL</name>
<dbReference type="Pfam" id="PF02562">
    <property type="entry name" value="PhoH"/>
    <property type="match status" value="1"/>
</dbReference>
<dbReference type="Gene3D" id="3.40.50.300">
    <property type="entry name" value="P-loop containing nucleotide triphosphate hydrolases"/>
    <property type="match status" value="1"/>
</dbReference>
<dbReference type="GO" id="GO:0005524">
    <property type="term" value="F:ATP binding"/>
    <property type="evidence" value="ECO:0007669"/>
    <property type="project" value="UniProtKB-KW"/>
</dbReference>
<keyword evidence="1" id="KW-0547">Nucleotide-binding</keyword>
<protein>
    <submittedName>
        <fullName evidence="5">PhoH family protein</fullName>
    </submittedName>
</protein>
<evidence type="ECO:0000259" key="4">
    <source>
        <dbReference type="SMART" id="SM00670"/>
    </source>
</evidence>
<comment type="similarity">
    <text evidence="3">In the N-terminal section; belongs to the PINc/VapC protein family.</text>
</comment>
<feature type="domain" description="PIN" evidence="4">
    <location>
        <begin position="23"/>
        <end position="155"/>
    </location>
</feature>
<dbReference type="Pfam" id="PF13638">
    <property type="entry name" value="PIN_4"/>
    <property type="match status" value="1"/>
</dbReference>
<dbReference type="CDD" id="cd09883">
    <property type="entry name" value="PIN_VapC_PhoHL-ATPase"/>
    <property type="match status" value="1"/>
</dbReference>
<dbReference type="eggNOG" id="COG1875">
    <property type="taxonomic scope" value="Bacteria"/>
</dbReference>
<dbReference type="PANTHER" id="PTHR30473">
    <property type="entry name" value="PROTEIN PHOH"/>
    <property type="match status" value="1"/>
</dbReference>
<evidence type="ECO:0000256" key="2">
    <source>
        <dbReference type="ARBA" id="ARBA00022840"/>
    </source>
</evidence>
<gene>
    <name evidence="5" type="ORF">PaelaDRAFT_2272</name>
</gene>
<dbReference type="PATRIC" id="fig|743719.3.peg.2299"/>
<dbReference type="Gene3D" id="3.40.50.1010">
    <property type="entry name" value="5'-nuclease"/>
    <property type="match status" value="1"/>
</dbReference>
<accession>G4HE61</accession>
<keyword evidence="2" id="KW-0067">ATP-binding</keyword>
<dbReference type="Proteomes" id="UP000003891">
    <property type="component" value="Unassembled WGS sequence"/>
</dbReference>
<dbReference type="GO" id="GO:0005829">
    <property type="term" value="C:cytosol"/>
    <property type="evidence" value="ECO:0007669"/>
    <property type="project" value="TreeGrafter"/>
</dbReference>
<dbReference type="SUPFAM" id="SSF52540">
    <property type="entry name" value="P-loop containing nucleoside triphosphate hydrolases"/>
    <property type="match status" value="1"/>
</dbReference>
<dbReference type="InterPro" id="IPR003714">
    <property type="entry name" value="PhoH"/>
</dbReference>
<evidence type="ECO:0000313" key="6">
    <source>
        <dbReference type="Proteomes" id="UP000003891"/>
    </source>
</evidence>